<dbReference type="GO" id="GO:0003743">
    <property type="term" value="F:translation initiation factor activity"/>
    <property type="evidence" value="ECO:0007669"/>
    <property type="project" value="UniProtKB-KW"/>
</dbReference>
<accession>A0ABQ9U0A4</accession>
<comment type="caution">
    <text evidence="2">The sequence shown here is derived from an EMBL/GenBank/DDBJ whole genome shotgun (WGS) entry which is preliminary data.</text>
</comment>
<evidence type="ECO:0000313" key="3">
    <source>
        <dbReference type="Proteomes" id="UP001266305"/>
    </source>
</evidence>
<name>A0ABQ9U0A4_SAGOE</name>
<dbReference type="EMBL" id="JASSZA010000017">
    <property type="protein sequence ID" value="KAK2090461.1"/>
    <property type="molecule type" value="Genomic_DNA"/>
</dbReference>
<keyword evidence="2" id="KW-0648">Protein biosynthesis</keyword>
<feature type="compositionally biased region" description="Basic and acidic residues" evidence="1">
    <location>
        <begin position="24"/>
        <end position="41"/>
    </location>
</feature>
<gene>
    <name evidence="2" type="primary">EIF5_3</name>
    <name evidence="2" type="ORF">P7K49_031717</name>
</gene>
<keyword evidence="2" id="KW-0396">Initiation factor</keyword>
<dbReference type="Gene3D" id="2.20.25.350">
    <property type="match status" value="1"/>
</dbReference>
<dbReference type="Proteomes" id="UP001266305">
    <property type="component" value="Unassembled WGS sequence"/>
</dbReference>
<proteinExistence type="predicted"/>
<organism evidence="2 3">
    <name type="scientific">Saguinus oedipus</name>
    <name type="common">Cotton-top tamarin</name>
    <name type="synonym">Oedipomidas oedipus</name>
    <dbReference type="NCBI Taxonomy" id="9490"/>
    <lineage>
        <taxon>Eukaryota</taxon>
        <taxon>Metazoa</taxon>
        <taxon>Chordata</taxon>
        <taxon>Craniata</taxon>
        <taxon>Vertebrata</taxon>
        <taxon>Euteleostomi</taxon>
        <taxon>Mammalia</taxon>
        <taxon>Eutheria</taxon>
        <taxon>Euarchontoglires</taxon>
        <taxon>Primates</taxon>
        <taxon>Haplorrhini</taxon>
        <taxon>Platyrrhini</taxon>
        <taxon>Cebidae</taxon>
        <taxon>Callitrichinae</taxon>
        <taxon>Saguinus</taxon>
    </lineage>
</organism>
<reference evidence="2 3" key="1">
    <citation type="submission" date="2023-05" db="EMBL/GenBank/DDBJ databases">
        <title>B98-5 Cell Line De Novo Hybrid Assembly: An Optical Mapping Approach.</title>
        <authorList>
            <person name="Kananen K."/>
            <person name="Auerbach J.A."/>
            <person name="Kautto E."/>
            <person name="Blachly J.S."/>
        </authorList>
    </citation>
    <scope>NUCLEOTIDE SEQUENCE [LARGE SCALE GENOMIC DNA]</scope>
    <source>
        <strain evidence="2">B95-8</strain>
        <tissue evidence="2">Cell line</tissue>
    </source>
</reference>
<evidence type="ECO:0000313" key="2">
    <source>
        <dbReference type="EMBL" id="KAK2090461.1"/>
    </source>
</evidence>
<evidence type="ECO:0000256" key="1">
    <source>
        <dbReference type="SAM" id="MobiDB-lite"/>
    </source>
</evidence>
<protein>
    <submittedName>
        <fullName evidence="2">Eukaryotic translation initiation factor 5A-1</fullName>
    </submittedName>
</protein>
<keyword evidence="3" id="KW-1185">Reference proteome</keyword>
<sequence>MLATHHKLCTFILKNPPENSDSGTGKKEKEKKNRNSKDKENGSISSNETPPARSSELPEPSSTGDAALPFPHTQEPKEDCTA</sequence>
<feature type="region of interest" description="Disordered" evidence="1">
    <location>
        <begin position="1"/>
        <end position="82"/>
    </location>
</feature>